<dbReference type="EMBL" id="JAUSUB010000011">
    <property type="protein sequence ID" value="MDQ0270969.1"/>
    <property type="molecule type" value="Genomic_DNA"/>
</dbReference>
<evidence type="ECO:0000259" key="1">
    <source>
        <dbReference type="PROSITE" id="PS51459"/>
    </source>
</evidence>
<evidence type="ECO:0000313" key="2">
    <source>
        <dbReference type="EMBL" id="MDQ0270969.1"/>
    </source>
</evidence>
<name>A0ABU0AI88_9BACI</name>
<dbReference type="RefSeq" id="WP_307475805.1">
    <property type="nucleotide sequence ID" value="NZ_JAUSUB010000011.1"/>
</dbReference>
<dbReference type="InterPro" id="IPR036597">
    <property type="entry name" value="Fido-like_dom_sf"/>
</dbReference>
<dbReference type="SUPFAM" id="SSF140931">
    <property type="entry name" value="Fic-like"/>
    <property type="match status" value="1"/>
</dbReference>
<dbReference type="PROSITE" id="PS51459">
    <property type="entry name" value="FIDO"/>
    <property type="match status" value="1"/>
</dbReference>
<evidence type="ECO:0000313" key="3">
    <source>
        <dbReference type="Proteomes" id="UP001238088"/>
    </source>
</evidence>
<dbReference type="PANTHER" id="PTHR13504">
    <property type="entry name" value="FIDO DOMAIN-CONTAINING PROTEIN DDB_G0283145"/>
    <property type="match status" value="1"/>
</dbReference>
<proteinExistence type="predicted"/>
<feature type="domain" description="Fido" evidence="1">
    <location>
        <begin position="152"/>
        <end position="291"/>
    </location>
</feature>
<accession>A0ABU0AI88</accession>
<dbReference type="InterPro" id="IPR003812">
    <property type="entry name" value="Fido"/>
</dbReference>
<organism evidence="2 3">
    <name type="scientific">Cytobacillus purgationiresistens</name>
    <dbReference type="NCBI Taxonomy" id="863449"/>
    <lineage>
        <taxon>Bacteria</taxon>
        <taxon>Bacillati</taxon>
        <taxon>Bacillota</taxon>
        <taxon>Bacilli</taxon>
        <taxon>Bacillales</taxon>
        <taxon>Bacillaceae</taxon>
        <taxon>Cytobacillus</taxon>
    </lineage>
</organism>
<dbReference type="InterPro" id="IPR040198">
    <property type="entry name" value="Fido_containing"/>
</dbReference>
<sequence>MRYYTTSEALEILEAEGITSNIQVLRRYLNKNSIPGAFRKSKKEGWSIPEEGLREFIVGKIGQDQMITKFIERSFIMKRDGLPQEYLEDVMVRLAHHSSAIEGNTISLPDTVSILLYNTVPSQVNLREFYEVDNHREAFDYLINQIQNEMPLTLDSIKDIHELLTNKLRHDRGMFKPSDNAIRGANFKTASPAETPYLMNQWVGNVNYQLDQATNREQILKTVGDFHIQFERIHPFSDGNGRTGRIVLNYSLMQNGIPPLIIEAKDKATYINILANQDVEKFVEFANPLIEQEDERIKMFANKELAKNPDIDILIPVKNKPSNKVKKRGIERE</sequence>
<keyword evidence="3" id="KW-1185">Reference proteome</keyword>
<dbReference type="PANTHER" id="PTHR13504:SF38">
    <property type="entry name" value="FIDO DOMAIN-CONTAINING PROTEIN"/>
    <property type="match status" value="1"/>
</dbReference>
<comment type="caution">
    <text evidence="2">The sequence shown here is derived from an EMBL/GenBank/DDBJ whole genome shotgun (WGS) entry which is preliminary data.</text>
</comment>
<dbReference type="Pfam" id="PF02661">
    <property type="entry name" value="Fic"/>
    <property type="match status" value="1"/>
</dbReference>
<protein>
    <submittedName>
        <fullName evidence="2">Fic family protein</fullName>
    </submittedName>
</protein>
<reference evidence="2 3" key="1">
    <citation type="submission" date="2023-07" db="EMBL/GenBank/DDBJ databases">
        <title>Genomic Encyclopedia of Type Strains, Phase IV (KMG-IV): sequencing the most valuable type-strain genomes for metagenomic binning, comparative biology and taxonomic classification.</title>
        <authorList>
            <person name="Goeker M."/>
        </authorList>
    </citation>
    <scope>NUCLEOTIDE SEQUENCE [LARGE SCALE GENOMIC DNA]</scope>
    <source>
        <strain evidence="2 3">DSM 23494</strain>
    </source>
</reference>
<gene>
    <name evidence="2" type="ORF">J2S17_002855</name>
</gene>
<dbReference type="Gene3D" id="1.10.3290.10">
    <property type="entry name" value="Fido-like domain"/>
    <property type="match status" value="1"/>
</dbReference>
<dbReference type="Proteomes" id="UP001238088">
    <property type="component" value="Unassembled WGS sequence"/>
</dbReference>